<reference evidence="5 6" key="1">
    <citation type="submission" date="2021-06" db="EMBL/GenBank/DDBJ databases">
        <title>A haploid diamondback moth (Plutella xylostella L.) genome assembly resolves 31 chromosomes and identifies a diamide resistance mutation.</title>
        <authorList>
            <person name="Ward C.M."/>
            <person name="Perry K.D."/>
            <person name="Baker G."/>
            <person name="Powis K."/>
            <person name="Heckel D.G."/>
            <person name="Baxter S.W."/>
        </authorList>
    </citation>
    <scope>NUCLEOTIDE SEQUENCE [LARGE SCALE GENOMIC DNA]</scope>
    <source>
        <strain evidence="5 6">LV</strain>
        <tissue evidence="5">Single pupa</tissue>
    </source>
</reference>
<protein>
    <recommendedName>
        <fullName evidence="2">ubiquitinyl hydrolase 1</fullName>
        <ecNumber evidence="2">3.4.19.12</ecNumber>
    </recommendedName>
</protein>
<dbReference type="InterPro" id="IPR050185">
    <property type="entry name" value="Ub_carboxyl-term_hydrolase"/>
</dbReference>
<dbReference type="PANTHER" id="PTHR21646:SF86">
    <property type="entry name" value="UBIQUITIN CARBOXYL-TERMINAL HYDROLASE"/>
    <property type="match status" value="1"/>
</dbReference>
<dbReference type="PROSITE" id="PS00973">
    <property type="entry name" value="USP_2"/>
    <property type="match status" value="1"/>
</dbReference>
<dbReference type="InterPro" id="IPR028889">
    <property type="entry name" value="USP"/>
</dbReference>
<dbReference type="Pfam" id="PF00443">
    <property type="entry name" value="UCH"/>
    <property type="match status" value="2"/>
</dbReference>
<evidence type="ECO:0000256" key="1">
    <source>
        <dbReference type="ARBA" id="ARBA00000707"/>
    </source>
</evidence>
<dbReference type="SUPFAM" id="SSF54001">
    <property type="entry name" value="Cysteine proteinases"/>
    <property type="match status" value="2"/>
</dbReference>
<evidence type="ECO:0000256" key="2">
    <source>
        <dbReference type="ARBA" id="ARBA00012759"/>
    </source>
</evidence>
<feature type="region of interest" description="Disordered" evidence="3">
    <location>
        <begin position="170"/>
        <end position="189"/>
    </location>
</feature>
<evidence type="ECO:0000313" key="5">
    <source>
        <dbReference type="EMBL" id="KAG7300923.1"/>
    </source>
</evidence>
<evidence type="ECO:0000259" key="4">
    <source>
        <dbReference type="PROSITE" id="PS50235"/>
    </source>
</evidence>
<evidence type="ECO:0000313" key="6">
    <source>
        <dbReference type="Proteomes" id="UP000823941"/>
    </source>
</evidence>
<comment type="catalytic activity">
    <reaction evidence="1">
        <text>Thiol-dependent hydrolysis of ester, thioester, amide, peptide and isopeptide bonds formed by the C-terminal Gly of ubiquitin (a 76-residue protein attached to proteins as an intracellular targeting signal).</text>
        <dbReference type="EC" id="3.4.19.12"/>
    </reaction>
</comment>
<organism evidence="5 6">
    <name type="scientific">Plutella xylostella</name>
    <name type="common">Diamondback moth</name>
    <name type="synonym">Plutella maculipennis</name>
    <dbReference type="NCBI Taxonomy" id="51655"/>
    <lineage>
        <taxon>Eukaryota</taxon>
        <taxon>Metazoa</taxon>
        <taxon>Ecdysozoa</taxon>
        <taxon>Arthropoda</taxon>
        <taxon>Hexapoda</taxon>
        <taxon>Insecta</taxon>
        <taxon>Pterygota</taxon>
        <taxon>Neoptera</taxon>
        <taxon>Endopterygota</taxon>
        <taxon>Lepidoptera</taxon>
        <taxon>Glossata</taxon>
        <taxon>Ditrysia</taxon>
        <taxon>Yponomeutoidea</taxon>
        <taxon>Plutellidae</taxon>
        <taxon>Plutella</taxon>
    </lineage>
</organism>
<proteinExistence type="predicted"/>
<dbReference type="EMBL" id="JAHIBW010000020">
    <property type="protein sequence ID" value="KAG7300923.1"/>
    <property type="molecule type" value="Genomic_DNA"/>
</dbReference>
<keyword evidence="6" id="KW-1185">Reference proteome</keyword>
<dbReference type="EC" id="3.4.19.12" evidence="2"/>
<accession>A0ABQ7QAF0</accession>
<evidence type="ECO:0000256" key="3">
    <source>
        <dbReference type="SAM" id="MobiDB-lite"/>
    </source>
</evidence>
<gene>
    <name evidence="5" type="ORF">JYU34_015272</name>
</gene>
<sequence length="531" mass="59436">MTVNNRTWRHVGHELGLLPPLAGYFLHCAPAVALLAGDKKPGLSRAYQKLIKEMWSRKTRGYVVPSGILYGIRNVHGMFRGYQQHDTQEFLRCFLDQLHEELKEPVYDDASHDKLNTEDGDHTVTKNVHMRRRAASSGASDAPLFARMRRKSPAPSSYSERTDGYFRVHSTSESGAAPRAATRHRRSASFAGTQQASYYTHVANGEKEHSRVDIGSESSLSCSSDAEERYETCSSASDSQLPHTKELPGCGGDGGGARYRSVVSDVFDGKLLSSVQCLICNRVSTRVETFQDLSLPIPSREHLSVLRAQQHALATQMTAPEHDSWLWWVLGWLRSWFYGPVVSLQDCLAAFFSADELKGDNMYSCSRCSKLRNGVKISRLVRLPEVVCIHLKRFRHELAYSSKLAAAVTFPTTSLDLAPYRHPRMYLLSLVVCIHLKRFRYELAYSSKLAAAVTFPTTQLDLAPYRHPQCTSKITRYSLAAVICHSGTAGGGHYTCAALNDNQWYSFDDASVSRVTHAQLAAHEAYVLFYR</sequence>
<dbReference type="Proteomes" id="UP000823941">
    <property type="component" value="Chromosome 20"/>
</dbReference>
<dbReference type="Gene3D" id="3.90.70.10">
    <property type="entry name" value="Cysteine proteinases"/>
    <property type="match status" value="2"/>
</dbReference>
<dbReference type="InterPro" id="IPR001394">
    <property type="entry name" value="Peptidase_C19_UCH"/>
</dbReference>
<dbReference type="PANTHER" id="PTHR21646">
    <property type="entry name" value="UBIQUITIN CARBOXYL-TERMINAL HYDROLASE"/>
    <property type="match status" value="1"/>
</dbReference>
<comment type="caution">
    <text evidence="5">The sequence shown here is derived from an EMBL/GenBank/DDBJ whole genome shotgun (WGS) entry which is preliminary data.</text>
</comment>
<feature type="domain" description="USP" evidence="4">
    <location>
        <begin position="1"/>
        <end position="531"/>
    </location>
</feature>
<name>A0ABQ7QAF0_PLUXY</name>
<dbReference type="PROSITE" id="PS50235">
    <property type="entry name" value="USP_3"/>
    <property type="match status" value="1"/>
</dbReference>
<feature type="region of interest" description="Disordered" evidence="3">
    <location>
        <begin position="131"/>
        <end position="164"/>
    </location>
</feature>
<dbReference type="InterPro" id="IPR038765">
    <property type="entry name" value="Papain-like_cys_pep_sf"/>
</dbReference>
<dbReference type="InterPro" id="IPR018200">
    <property type="entry name" value="USP_CS"/>
</dbReference>